<gene>
    <name evidence="3" type="ORF">OEG84_21315</name>
</gene>
<reference evidence="3" key="1">
    <citation type="submission" date="2022-10" db="EMBL/GenBank/DDBJ databases">
        <title>Hoeflea sp. G2-23, isolated from marine algae.</title>
        <authorList>
            <person name="Kristyanto S."/>
            <person name="Kim J.M."/>
            <person name="Jeon C.O."/>
        </authorList>
    </citation>
    <scope>NUCLEOTIDE SEQUENCE</scope>
    <source>
        <strain evidence="3">G2-23</strain>
    </source>
</reference>
<dbReference type="EMBL" id="JAOVZR010000001">
    <property type="protein sequence ID" value="MCY0150173.1"/>
    <property type="molecule type" value="Genomic_DNA"/>
</dbReference>
<feature type="domain" description="Peripheral subunit-binding (PSBD)" evidence="2">
    <location>
        <begin position="11"/>
        <end position="48"/>
    </location>
</feature>
<evidence type="ECO:0000256" key="1">
    <source>
        <dbReference type="ARBA" id="ARBA00007317"/>
    </source>
</evidence>
<evidence type="ECO:0000313" key="3">
    <source>
        <dbReference type="EMBL" id="MCY0150173.1"/>
    </source>
</evidence>
<dbReference type="Pfam" id="PF02817">
    <property type="entry name" value="E3_binding"/>
    <property type="match status" value="1"/>
</dbReference>
<sequence length="228" mass="24253">MFHDTNTPRLRVSPLARHRARDWHIDLAGIAGTGPKGRIVLADVKAGRDRPVTAETQPAPRPTSIAVYAASGSTAAVKSLLDDFSKAGAAIAFEALVLRLVAVAADDCGLREGGAAKIQFERTDGPLACPAMAQRSIGAITRFLAEEDHSGFDDREIDLSVRIDRYTGLTPMLVPLWPGVARRLIVSIDEAAGSYNCLLVYADGLSEAECNLLAALRQHLANPLGGIC</sequence>
<dbReference type="PROSITE" id="PS51826">
    <property type="entry name" value="PSBD"/>
    <property type="match status" value="1"/>
</dbReference>
<protein>
    <submittedName>
        <fullName evidence="3">E3 binding domain-containing protein</fullName>
    </submittedName>
</protein>
<accession>A0ABT3ZEN2</accession>
<comment type="similarity">
    <text evidence="1">Belongs to the 2-oxoacid dehydrogenase family.</text>
</comment>
<organism evidence="3 4">
    <name type="scientific">Hoeflea algicola</name>
    <dbReference type="NCBI Taxonomy" id="2983763"/>
    <lineage>
        <taxon>Bacteria</taxon>
        <taxon>Pseudomonadati</taxon>
        <taxon>Pseudomonadota</taxon>
        <taxon>Alphaproteobacteria</taxon>
        <taxon>Hyphomicrobiales</taxon>
        <taxon>Rhizobiaceae</taxon>
        <taxon>Hoeflea</taxon>
    </lineage>
</organism>
<dbReference type="Gene3D" id="4.10.320.10">
    <property type="entry name" value="E3-binding domain"/>
    <property type="match status" value="1"/>
</dbReference>
<keyword evidence="4" id="KW-1185">Reference proteome</keyword>
<name>A0ABT3ZEN2_9HYPH</name>
<dbReference type="SUPFAM" id="SSF47005">
    <property type="entry name" value="Peripheral subunit-binding domain of 2-oxo acid dehydrogenase complex"/>
    <property type="match status" value="1"/>
</dbReference>
<evidence type="ECO:0000259" key="2">
    <source>
        <dbReference type="PROSITE" id="PS51826"/>
    </source>
</evidence>
<proteinExistence type="inferred from homology"/>
<comment type="caution">
    <text evidence="3">The sequence shown here is derived from an EMBL/GenBank/DDBJ whole genome shotgun (WGS) entry which is preliminary data.</text>
</comment>
<dbReference type="InterPro" id="IPR004167">
    <property type="entry name" value="PSBD"/>
</dbReference>
<evidence type="ECO:0000313" key="4">
    <source>
        <dbReference type="Proteomes" id="UP001073227"/>
    </source>
</evidence>
<dbReference type="RefSeq" id="WP_267655612.1">
    <property type="nucleotide sequence ID" value="NZ_JAOVZR010000001.1"/>
</dbReference>
<dbReference type="InterPro" id="IPR036625">
    <property type="entry name" value="E3-bd_dom_sf"/>
</dbReference>
<dbReference type="Proteomes" id="UP001073227">
    <property type="component" value="Unassembled WGS sequence"/>
</dbReference>